<evidence type="ECO:0000313" key="2">
    <source>
        <dbReference type="Proteomes" id="UP000740926"/>
    </source>
</evidence>
<evidence type="ECO:0000313" key="1">
    <source>
        <dbReference type="EMBL" id="KAG1530884.1"/>
    </source>
</evidence>
<accession>A0A9P6XRA5</accession>
<comment type="caution">
    <text evidence="1">The sequence shown here is derived from an EMBL/GenBank/DDBJ whole genome shotgun (WGS) entry which is preliminary data.</text>
</comment>
<reference evidence="1 2" key="1">
    <citation type="journal article" date="2020" name="Microb. Genom.">
        <title>Genetic diversity of clinical and environmental Mucorales isolates obtained from an investigation of mucormycosis cases among solid organ transplant recipients.</title>
        <authorList>
            <person name="Nguyen M.H."/>
            <person name="Kaul D."/>
            <person name="Muto C."/>
            <person name="Cheng S.J."/>
            <person name="Richter R.A."/>
            <person name="Bruno V.M."/>
            <person name="Liu G."/>
            <person name="Beyhan S."/>
            <person name="Sundermann A.J."/>
            <person name="Mounaud S."/>
            <person name="Pasculle A.W."/>
            <person name="Nierman W.C."/>
            <person name="Driscoll E."/>
            <person name="Cumbie R."/>
            <person name="Clancy C.J."/>
            <person name="Dupont C.L."/>
        </authorList>
    </citation>
    <scope>NUCLEOTIDE SEQUENCE [LARGE SCALE GENOMIC DNA]</scope>
    <source>
        <strain evidence="1 2">GL24</strain>
    </source>
</reference>
<keyword evidence="2" id="KW-1185">Reference proteome</keyword>
<organism evidence="1 2">
    <name type="scientific">Rhizopus delemar</name>
    <dbReference type="NCBI Taxonomy" id="936053"/>
    <lineage>
        <taxon>Eukaryota</taxon>
        <taxon>Fungi</taxon>
        <taxon>Fungi incertae sedis</taxon>
        <taxon>Mucoromycota</taxon>
        <taxon>Mucoromycotina</taxon>
        <taxon>Mucoromycetes</taxon>
        <taxon>Mucorales</taxon>
        <taxon>Mucorineae</taxon>
        <taxon>Rhizopodaceae</taxon>
        <taxon>Rhizopus</taxon>
    </lineage>
</organism>
<dbReference type="AlphaFoldDB" id="A0A9P6XRA5"/>
<name>A0A9P6XRA5_9FUNG</name>
<gene>
    <name evidence="1" type="ORF">G6F50_017030</name>
</gene>
<sequence length="89" mass="9093">MSMTMPPALVTTPAPVPALSNSRFRAALAAASCVFPFNASRPAVNGSHRPAAAQIGGDLATIALRQCRLGQIKAIVLDPSQIGGIILGK</sequence>
<protein>
    <submittedName>
        <fullName evidence="1">Uncharacterized protein</fullName>
    </submittedName>
</protein>
<dbReference type="Proteomes" id="UP000740926">
    <property type="component" value="Unassembled WGS sequence"/>
</dbReference>
<proteinExistence type="predicted"/>
<dbReference type="EMBL" id="JAANIU010011674">
    <property type="protein sequence ID" value="KAG1530884.1"/>
    <property type="molecule type" value="Genomic_DNA"/>
</dbReference>